<dbReference type="Proteomes" id="UP000006558">
    <property type="component" value="Chromosome"/>
</dbReference>
<sequence length="43" mass="4983">MKKKNKGYHLTVANTLVCESKKGYKMINSKLGKIRQINLKDLF</sequence>
<gene>
    <name evidence="1" type="ordered locus">Tpet_1750</name>
</gene>
<name>A5INH8_THEP1</name>
<dbReference type="HOGENOM" id="CLU_3240812_0_0_0"/>
<evidence type="ECO:0000313" key="1">
    <source>
        <dbReference type="EMBL" id="ABQ47751.1"/>
    </source>
</evidence>
<accession>A5INH8</accession>
<dbReference type="EMBL" id="CP000702">
    <property type="protein sequence ID" value="ABQ47751.1"/>
    <property type="molecule type" value="Genomic_DNA"/>
</dbReference>
<protein>
    <submittedName>
        <fullName evidence="1">Uncharacterized protein</fullName>
    </submittedName>
</protein>
<proteinExistence type="predicted"/>
<evidence type="ECO:0000313" key="2">
    <source>
        <dbReference type="Proteomes" id="UP000006558"/>
    </source>
</evidence>
<organism evidence="1 2">
    <name type="scientific">Thermotoga petrophila (strain ATCC BAA-488 / DSM 13995 / JCM 10881 / RKU-1)</name>
    <dbReference type="NCBI Taxonomy" id="390874"/>
    <lineage>
        <taxon>Bacteria</taxon>
        <taxon>Thermotogati</taxon>
        <taxon>Thermotogota</taxon>
        <taxon>Thermotogae</taxon>
        <taxon>Thermotogales</taxon>
        <taxon>Thermotogaceae</taxon>
        <taxon>Thermotoga</taxon>
    </lineage>
</organism>
<reference evidence="2" key="1">
    <citation type="submission" date="2007-05" db="EMBL/GenBank/DDBJ databases">
        <title>Complete sequence of Thermotoga petrophila RKU-1.</title>
        <authorList>
            <consortium name="US DOE Joint Genome Institute"/>
            <person name="Copeland A."/>
            <person name="Lucas S."/>
            <person name="Lapidus A."/>
            <person name="Barry K."/>
            <person name="Glavina del Rio T."/>
            <person name="Dalin E."/>
            <person name="Tice H."/>
            <person name="Pitluck S."/>
            <person name="Sims D."/>
            <person name="Brettin T."/>
            <person name="Bruce D."/>
            <person name="Detter J.C."/>
            <person name="Han C."/>
            <person name="Tapia R."/>
            <person name="Schmutz J."/>
            <person name="Larimer F."/>
            <person name="Land M."/>
            <person name="Hauser L."/>
            <person name="Kyrpides N."/>
            <person name="Mikhailova N."/>
            <person name="Nelson K."/>
            <person name="Gogarten J.P."/>
            <person name="Noll K."/>
            <person name="Richardson P."/>
        </authorList>
    </citation>
    <scope>NUCLEOTIDE SEQUENCE [LARGE SCALE GENOMIC DNA]</scope>
    <source>
        <strain evidence="2">ATCC BAA-488 / DSM 13995 / JCM 10881 / RKU-1</strain>
    </source>
</reference>
<dbReference type="KEGG" id="tpt:Tpet_1750"/>
<reference evidence="1 2" key="2">
    <citation type="journal article" date="2009" name="Proc. Natl. Acad. Sci. U.S.A.">
        <title>On the chimeric nature, thermophilic origin, and phylogenetic placement of the Thermotogales.</title>
        <authorList>
            <person name="Zhaxybayeva O."/>
            <person name="Swithers K.S."/>
            <person name="Lapierre P."/>
            <person name="Fournier G.P."/>
            <person name="Bickhart D.M."/>
            <person name="DeBoy R.T."/>
            <person name="Nelson K.E."/>
            <person name="Nesbo C.L."/>
            <person name="Doolittle W.F."/>
            <person name="Gogarten J.P."/>
            <person name="Noll K.M."/>
        </authorList>
    </citation>
    <scope>NUCLEOTIDE SEQUENCE [LARGE SCALE GENOMIC DNA]</scope>
    <source>
        <strain evidence="2">ATCC BAA-488 / DSM 13995 / JCM 10881 / RKU-1</strain>
    </source>
</reference>
<dbReference type="AlphaFoldDB" id="A5INH8"/>